<dbReference type="Gene3D" id="3.30.1360.120">
    <property type="entry name" value="Probable tRNA modification gtpase trme, domain 1"/>
    <property type="match status" value="1"/>
</dbReference>
<reference evidence="2 3" key="1">
    <citation type="submission" date="2020-10" db="EMBL/GenBank/DDBJ databases">
        <title>Olsenella immobilis sp.nov., isolated from the mud in a fermentation cellar used for the production of Chinese strong-flavoured liquor.</title>
        <authorList>
            <person name="Lu L."/>
        </authorList>
    </citation>
    <scope>NUCLEOTIDE SEQUENCE [LARGE SCALE GENOMIC DNA]</scope>
    <source>
        <strain evidence="2 3">LZLJ-2</strain>
    </source>
</reference>
<dbReference type="EMBL" id="CP063767">
    <property type="protein sequence ID" value="QOY59772.1"/>
    <property type="molecule type" value="Genomic_DNA"/>
</dbReference>
<dbReference type="GO" id="GO:0016740">
    <property type="term" value="F:transferase activity"/>
    <property type="evidence" value="ECO:0007669"/>
    <property type="project" value="UniProtKB-KW"/>
</dbReference>
<gene>
    <name evidence="2" type="ORF">INP52_04785</name>
</gene>
<accession>A0A7S7M6Q8</accession>
<evidence type="ECO:0000313" key="2">
    <source>
        <dbReference type="EMBL" id="QOY59772.1"/>
    </source>
</evidence>
<sequence length="306" mass="32331">MTSDKPRMGVLYDEHALLHARFSTSEEAGPRRVLSYDAEKGPAHAREGALLADLTGCAYLLAHGPSAPDFARAALAGRRLAVGEADFEAALTGDGSLVSVPLAARCGDEEYVLLDPSPHGDVLDSWLGFLHGVEQDGFTPYANITIEDATDMLVPLLLVGAAARSVLADYVRDPQALPAPGHVTSLQLDRIAALVTRLGAPALDEVACYLALVPVAFARTLWRSLLSFGEVAPAGLQTVCELSRRALPWGELLSSPDRVSPSRRVLASWGLLRDEDDFVGARGLGAQTPVPVRATDPGPRPEGGAS</sequence>
<dbReference type="AlphaFoldDB" id="A0A7S7M6Q8"/>
<feature type="region of interest" description="Disordered" evidence="1">
    <location>
        <begin position="282"/>
        <end position="306"/>
    </location>
</feature>
<proteinExistence type="predicted"/>
<organism evidence="2 3">
    <name type="scientific">Thermophilibacter immobilis</name>
    <dbReference type="NCBI Taxonomy" id="2779519"/>
    <lineage>
        <taxon>Bacteria</taxon>
        <taxon>Bacillati</taxon>
        <taxon>Actinomycetota</taxon>
        <taxon>Coriobacteriia</taxon>
        <taxon>Coriobacteriales</taxon>
        <taxon>Atopobiaceae</taxon>
        <taxon>Thermophilibacter</taxon>
    </lineage>
</organism>
<keyword evidence="2" id="KW-0808">Transferase</keyword>
<name>A0A7S7M6Q8_9ACTN</name>
<keyword evidence="3" id="KW-1185">Reference proteome</keyword>
<protein>
    <submittedName>
        <fullName evidence="2">Aminomethyl transferase family protein</fullName>
    </submittedName>
</protein>
<dbReference type="InterPro" id="IPR027266">
    <property type="entry name" value="TrmE/GcvT-like"/>
</dbReference>
<evidence type="ECO:0000256" key="1">
    <source>
        <dbReference type="SAM" id="MobiDB-lite"/>
    </source>
</evidence>
<dbReference type="Proteomes" id="UP000593735">
    <property type="component" value="Chromosome"/>
</dbReference>
<dbReference type="RefSeq" id="WP_194369513.1">
    <property type="nucleotide sequence ID" value="NZ_CP063767.1"/>
</dbReference>
<dbReference type="KEGG" id="tio:INP52_04785"/>
<evidence type="ECO:0000313" key="3">
    <source>
        <dbReference type="Proteomes" id="UP000593735"/>
    </source>
</evidence>
<dbReference type="SUPFAM" id="SSF103025">
    <property type="entry name" value="Folate-binding domain"/>
    <property type="match status" value="1"/>
</dbReference>